<keyword evidence="3" id="KW-1185">Reference proteome</keyword>
<gene>
    <name evidence="2" type="ORF">WMG39_24565</name>
</gene>
<feature type="region of interest" description="Disordered" evidence="1">
    <location>
        <begin position="1"/>
        <end position="81"/>
    </location>
</feature>
<name>A0ABU8YU41_9CYAN</name>
<accession>A0ABU8YU41</accession>
<feature type="compositionally biased region" description="Polar residues" evidence="1">
    <location>
        <begin position="7"/>
        <end position="81"/>
    </location>
</feature>
<reference evidence="2 3" key="1">
    <citation type="journal article" date="2020" name="Harmful Algae">
        <title>Molecular and morphological characterization of a novel dihydroanatoxin-a producing Microcoleus species (cyanobacteria) from the Russian River, California, USA.</title>
        <authorList>
            <person name="Conklin K.Y."/>
            <person name="Stancheva R."/>
            <person name="Otten T.G."/>
            <person name="Fadness R."/>
            <person name="Boyer G.L."/>
            <person name="Read B."/>
            <person name="Zhang X."/>
            <person name="Sheath R.G."/>
        </authorList>
    </citation>
    <scope>NUCLEOTIDE SEQUENCE [LARGE SCALE GENOMIC DNA]</scope>
    <source>
        <strain evidence="2 3">PTRS2</strain>
    </source>
</reference>
<dbReference type="Proteomes" id="UP001384579">
    <property type="component" value="Unassembled WGS sequence"/>
</dbReference>
<evidence type="ECO:0000313" key="2">
    <source>
        <dbReference type="EMBL" id="MEK0187987.1"/>
    </source>
</evidence>
<dbReference type="EMBL" id="JBBLXS010000486">
    <property type="protein sequence ID" value="MEK0187987.1"/>
    <property type="molecule type" value="Genomic_DNA"/>
</dbReference>
<evidence type="ECO:0000313" key="3">
    <source>
        <dbReference type="Proteomes" id="UP001384579"/>
    </source>
</evidence>
<sequence length="528" mass="56471">NVDFNPPANNNQNVDFNPPANNNQNVDFNPPANNNQNVDFNPPVNNNQNVDFNPPVNNNQNVDFNPPANNNQNVDFNPPQSNSINLNGYTIDGKFYQEFLKTGGLNGWLGAPKSGEESLGGNIVQYFEHGHIYWNGSKAIAYQEGTPVPKTPLNISSQLGVTKPSSSENNGGLNADQSSSASTTLRFQLDNASLWGNQLPGIDFDTQFTVKPQTEESDIFGMKFAAEASFDAKIYGFLSAGTVDIGLSGDFQVKTTTDGMTGKTTLSVNTANLNPDAPYMSTYLGFGAGLGVNTGVKATLKNIPFQEDISGEISNQFNLTAEQLIAKLLAPGASEFAEVDLGFNLNTNLWKKGNEMEADDTAGVKLDINKLGEIPDFFKVGVDLGVKQTSKAKVFGFWFDPDNIDGNPGDFYVPLGQSGGIESPLNFIPQALRVRPDIIIETNFAALAKGSVSVGVGDAIKKTLGNKMPDGILGNVLGNLPLDMGLSRETGIPISSISTKPFTNSGYWNSISLVSGNTPSGSSYGYNT</sequence>
<organism evidence="2 3">
    <name type="scientific">Microcoleus anatoxicus PTRS2</name>
    <dbReference type="NCBI Taxonomy" id="2705321"/>
    <lineage>
        <taxon>Bacteria</taxon>
        <taxon>Bacillati</taxon>
        <taxon>Cyanobacteriota</taxon>
        <taxon>Cyanophyceae</taxon>
        <taxon>Oscillatoriophycideae</taxon>
        <taxon>Oscillatoriales</taxon>
        <taxon>Microcoleaceae</taxon>
        <taxon>Microcoleus</taxon>
        <taxon>Microcoleus anatoxicus</taxon>
    </lineage>
</organism>
<feature type="non-terminal residue" evidence="2">
    <location>
        <position position="1"/>
    </location>
</feature>
<protein>
    <submittedName>
        <fullName evidence="2">Uncharacterized protein</fullName>
    </submittedName>
</protein>
<evidence type="ECO:0000256" key="1">
    <source>
        <dbReference type="SAM" id="MobiDB-lite"/>
    </source>
</evidence>
<comment type="caution">
    <text evidence="2">The sequence shown here is derived from an EMBL/GenBank/DDBJ whole genome shotgun (WGS) entry which is preliminary data.</text>
</comment>
<dbReference type="RefSeq" id="WP_340541948.1">
    <property type="nucleotide sequence ID" value="NZ_JBBLXS010000486.1"/>
</dbReference>
<proteinExistence type="predicted"/>